<feature type="repeat" description="ANK" evidence="3">
    <location>
        <begin position="375"/>
        <end position="407"/>
    </location>
</feature>
<dbReference type="SUPFAM" id="SSF57850">
    <property type="entry name" value="RING/U-box"/>
    <property type="match status" value="1"/>
</dbReference>
<feature type="compositionally biased region" description="Basic and acidic residues" evidence="4">
    <location>
        <begin position="1"/>
        <end position="17"/>
    </location>
</feature>
<keyword evidence="2 3" id="KW-0040">ANK repeat</keyword>
<reference evidence="5" key="1">
    <citation type="submission" date="2023-03" db="EMBL/GenBank/DDBJ databases">
        <authorList>
            <person name="Steffen K."/>
            <person name="Cardenas P."/>
        </authorList>
    </citation>
    <scope>NUCLEOTIDE SEQUENCE</scope>
</reference>
<feature type="repeat" description="ANK" evidence="3">
    <location>
        <begin position="272"/>
        <end position="304"/>
    </location>
</feature>
<evidence type="ECO:0000256" key="1">
    <source>
        <dbReference type="ARBA" id="ARBA00022737"/>
    </source>
</evidence>
<keyword evidence="1" id="KW-0677">Repeat</keyword>
<evidence type="ECO:0000313" key="6">
    <source>
        <dbReference type="Proteomes" id="UP001174909"/>
    </source>
</evidence>
<feature type="repeat" description="ANK" evidence="3">
    <location>
        <begin position="239"/>
        <end position="271"/>
    </location>
</feature>
<dbReference type="Proteomes" id="UP001174909">
    <property type="component" value="Unassembled WGS sequence"/>
</dbReference>
<dbReference type="AlphaFoldDB" id="A0AA35QSZ8"/>
<dbReference type="Gene3D" id="1.25.40.20">
    <property type="entry name" value="Ankyrin repeat-containing domain"/>
    <property type="match status" value="2"/>
</dbReference>
<evidence type="ECO:0000256" key="2">
    <source>
        <dbReference type="ARBA" id="ARBA00023043"/>
    </source>
</evidence>
<organism evidence="5 6">
    <name type="scientific">Geodia barretti</name>
    <name type="common">Barrett's horny sponge</name>
    <dbReference type="NCBI Taxonomy" id="519541"/>
    <lineage>
        <taxon>Eukaryota</taxon>
        <taxon>Metazoa</taxon>
        <taxon>Porifera</taxon>
        <taxon>Demospongiae</taxon>
        <taxon>Heteroscleromorpha</taxon>
        <taxon>Tetractinellida</taxon>
        <taxon>Astrophorina</taxon>
        <taxon>Geodiidae</taxon>
        <taxon>Geodia</taxon>
    </lineage>
</organism>
<evidence type="ECO:0000313" key="5">
    <source>
        <dbReference type="EMBL" id="CAI7989884.1"/>
    </source>
</evidence>
<evidence type="ECO:0000256" key="4">
    <source>
        <dbReference type="SAM" id="MobiDB-lite"/>
    </source>
</evidence>
<sequence>MDKPSTPGHVDEARASRSSEQGVLSGGLQDDSARQQSGENRPMDGVTGLLERVVGPTLMELLAKAFGATSTSAVPSRQSRPSSEKEYLFVEQPSENFFCPVTFSLLLRPQLTSCCGKHLSQEAALMMKKGGTCPLCNAPLLSTKLDVNFQHQVNSLPVFCSKRNKGCNWKGKLEELDLHALLCSKGSVAGMVMSEVSKDLPQERVNSMELMLPVHSGDIEKVRLLLSKGADPNILLSLFKTTPLMDASREGNVEMICLLLDNGADPNLTNSEGRTPLMAAAKYGHTVSVDILLQRGANPDLQNQSGRTALMEAVREHHFEVALKILRVTKMPYIQDKYGQNALQMAISKRQDGVAKALLVDCAVYSHQLDMRDNDGETALIIACKNRNFEIVRRLLSMQANPNVGNKYGETPAEIANRLCEKEILQILLENGANMVSTPPGVDMETTVRYVQDY</sequence>
<dbReference type="PANTHER" id="PTHR24161">
    <property type="entry name" value="ANK_REP_REGION DOMAIN-CONTAINING PROTEIN-RELATED"/>
    <property type="match status" value="1"/>
</dbReference>
<accession>A0AA35QSZ8</accession>
<dbReference type="PANTHER" id="PTHR24161:SF85">
    <property type="entry name" value="PALMITOYLTRANSFERASE HIP14"/>
    <property type="match status" value="1"/>
</dbReference>
<comment type="caution">
    <text evidence="5">The sequence shown here is derived from an EMBL/GenBank/DDBJ whole genome shotgun (WGS) entry which is preliminary data.</text>
</comment>
<proteinExistence type="predicted"/>
<dbReference type="InterPro" id="IPR013083">
    <property type="entry name" value="Znf_RING/FYVE/PHD"/>
</dbReference>
<dbReference type="Gene3D" id="3.30.40.10">
    <property type="entry name" value="Zinc/RING finger domain, C3HC4 (zinc finger)"/>
    <property type="match status" value="1"/>
</dbReference>
<dbReference type="InterPro" id="IPR002110">
    <property type="entry name" value="Ankyrin_rpt"/>
</dbReference>
<protein>
    <submittedName>
        <fullName evidence="5">Ankyrin homolog</fullName>
    </submittedName>
</protein>
<name>A0AA35QSZ8_GEOBA</name>
<evidence type="ECO:0000256" key="3">
    <source>
        <dbReference type="PROSITE-ProRule" id="PRU00023"/>
    </source>
</evidence>
<dbReference type="SUPFAM" id="SSF48403">
    <property type="entry name" value="Ankyrin repeat"/>
    <property type="match status" value="1"/>
</dbReference>
<dbReference type="InterPro" id="IPR036770">
    <property type="entry name" value="Ankyrin_rpt-contain_sf"/>
</dbReference>
<feature type="region of interest" description="Disordered" evidence="4">
    <location>
        <begin position="1"/>
        <end position="47"/>
    </location>
</feature>
<gene>
    <name evidence="5" type="ORF">GBAR_LOCUS361</name>
</gene>
<dbReference type="PROSITE" id="PS50297">
    <property type="entry name" value="ANK_REP_REGION"/>
    <property type="match status" value="3"/>
</dbReference>
<dbReference type="Pfam" id="PF12796">
    <property type="entry name" value="Ank_2"/>
    <property type="match status" value="2"/>
</dbReference>
<dbReference type="EMBL" id="CASHTH010000043">
    <property type="protein sequence ID" value="CAI7989884.1"/>
    <property type="molecule type" value="Genomic_DNA"/>
</dbReference>
<dbReference type="PROSITE" id="PS50088">
    <property type="entry name" value="ANK_REPEAT"/>
    <property type="match status" value="3"/>
</dbReference>
<dbReference type="SMART" id="SM00248">
    <property type="entry name" value="ANK"/>
    <property type="match status" value="7"/>
</dbReference>
<keyword evidence="6" id="KW-1185">Reference proteome</keyword>